<feature type="non-terminal residue" evidence="5">
    <location>
        <position position="326"/>
    </location>
</feature>
<evidence type="ECO:0008006" key="7">
    <source>
        <dbReference type="Google" id="ProtNLM"/>
    </source>
</evidence>
<sequence length="326" mass="35415">MILVGNGGIATEVAHEVTNCQIIWAIKDASISAAYLDSAAAKFFLLTRQYVNLGTSSAEKNANSDSRSRFWRMNFNSRAEADIEDDAKTHDKYPSDSFDTSLLGAALGPDWARDKSLRGQLMLNGSVRNQLKVDLCTILFINIWPIWSFFFMRSIIVYQVQVNCIMSPEEFAAKQLVETPAVFDNACSVTPEAVESRPWKVYVELTNGECYGADIVVSATGVEANFSQVSGGNFSQCGRPAAFLSSIFPPEYVEFVAPTSHSSSLVPDTSSQGETKADAKKSITASSPGDLGVCKSTKLRISNEPAGGLLVNELMQTSRPEIYAVG</sequence>
<protein>
    <recommendedName>
        <fullName evidence="7">FAD/NAD(P)-binding domain-containing protein</fullName>
    </recommendedName>
</protein>
<dbReference type="PANTHER" id="PTHR43429:SF2">
    <property type="entry name" value="PYRIDINE NUCLEOTIDE-DISULFIDE OXIDOREDUCTASE DOMAIN-CONTAINING PROTEIN 1"/>
    <property type="match status" value="1"/>
</dbReference>
<evidence type="ECO:0000256" key="1">
    <source>
        <dbReference type="ARBA" id="ARBA00001974"/>
    </source>
</evidence>
<keyword evidence="3" id="KW-0274">FAD</keyword>
<proteinExistence type="predicted"/>
<dbReference type="InterPro" id="IPR050260">
    <property type="entry name" value="FAD-bd_OxRdtase"/>
</dbReference>
<evidence type="ECO:0000313" key="5">
    <source>
        <dbReference type="EMBL" id="VEL10895.1"/>
    </source>
</evidence>
<feature type="compositionally biased region" description="Polar residues" evidence="4">
    <location>
        <begin position="261"/>
        <end position="274"/>
    </location>
</feature>
<dbReference type="InterPro" id="IPR036188">
    <property type="entry name" value="FAD/NAD-bd_sf"/>
</dbReference>
<gene>
    <name evidence="5" type="ORF">PXEA_LOCUS4335</name>
</gene>
<keyword evidence="6" id="KW-1185">Reference proteome</keyword>
<evidence type="ECO:0000256" key="4">
    <source>
        <dbReference type="SAM" id="MobiDB-lite"/>
    </source>
</evidence>
<evidence type="ECO:0000256" key="2">
    <source>
        <dbReference type="ARBA" id="ARBA00022630"/>
    </source>
</evidence>
<dbReference type="EMBL" id="CAAALY010010236">
    <property type="protein sequence ID" value="VEL10895.1"/>
    <property type="molecule type" value="Genomic_DNA"/>
</dbReference>
<keyword evidence="2" id="KW-0285">Flavoprotein</keyword>
<reference evidence="5" key="1">
    <citation type="submission" date="2018-11" db="EMBL/GenBank/DDBJ databases">
        <authorList>
            <consortium name="Pathogen Informatics"/>
        </authorList>
    </citation>
    <scope>NUCLEOTIDE SEQUENCE</scope>
</reference>
<comment type="caution">
    <text evidence="5">The sequence shown here is derived from an EMBL/GenBank/DDBJ whole genome shotgun (WGS) entry which is preliminary data.</text>
</comment>
<dbReference type="Proteomes" id="UP000784294">
    <property type="component" value="Unassembled WGS sequence"/>
</dbReference>
<evidence type="ECO:0000256" key="3">
    <source>
        <dbReference type="ARBA" id="ARBA00022827"/>
    </source>
</evidence>
<dbReference type="PANTHER" id="PTHR43429">
    <property type="entry name" value="PYRIDINE NUCLEOTIDE-DISULFIDE OXIDOREDUCTASE DOMAIN-CONTAINING"/>
    <property type="match status" value="1"/>
</dbReference>
<dbReference type="SUPFAM" id="SSF51905">
    <property type="entry name" value="FAD/NAD(P)-binding domain"/>
    <property type="match status" value="1"/>
</dbReference>
<evidence type="ECO:0000313" key="6">
    <source>
        <dbReference type="Proteomes" id="UP000784294"/>
    </source>
</evidence>
<name>A0A448WG18_9PLAT</name>
<dbReference type="AlphaFoldDB" id="A0A448WG18"/>
<organism evidence="5 6">
    <name type="scientific">Protopolystoma xenopodis</name>
    <dbReference type="NCBI Taxonomy" id="117903"/>
    <lineage>
        <taxon>Eukaryota</taxon>
        <taxon>Metazoa</taxon>
        <taxon>Spiralia</taxon>
        <taxon>Lophotrochozoa</taxon>
        <taxon>Platyhelminthes</taxon>
        <taxon>Monogenea</taxon>
        <taxon>Polyopisthocotylea</taxon>
        <taxon>Polystomatidea</taxon>
        <taxon>Polystomatidae</taxon>
        <taxon>Protopolystoma</taxon>
    </lineage>
</organism>
<feature type="region of interest" description="Disordered" evidence="4">
    <location>
        <begin position="261"/>
        <end position="285"/>
    </location>
</feature>
<accession>A0A448WG18</accession>
<dbReference type="OrthoDB" id="202203at2759"/>
<comment type="cofactor">
    <cofactor evidence="1">
        <name>FAD</name>
        <dbReference type="ChEBI" id="CHEBI:57692"/>
    </cofactor>
</comment>